<gene>
    <name evidence="3" type="ORF">GF1_08990</name>
</gene>
<keyword evidence="2" id="KW-0472">Membrane</keyword>
<sequence>MTRFIATDPGLWTMGWALVLFLLLAGVIFSLRQTTRRQQKKITSLEATLKEAREKIRQLETSRREQEEFLDTLASAEITTRLQKPRLELYQSGSVEPPEKYRYVVSMVENGMTMEEIASILAIAPAEARQLVTLARMAARS</sequence>
<feature type="transmembrane region" description="Helical" evidence="2">
    <location>
        <begin position="12"/>
        <end position="31"/>
    </location>
</feature>
<organism evidence="3 4">
    <name type="scientific">Desulfolithobacter dissulfuricans</name>
    <dbReference type="NCBI Taxonomy" id="2795293"/>
    <lineage>
        <taxon>Bacteria</taxon>
        <taxon>Pseudomonadati</taxon>
        <taxon>Thermodesulfobacteriota</taxon>
        <taxon>Desulfobulbia</taxon>
        <taxon>Desulfobulbales</taxon>
        <taxon>Desulfobulbaceae</taxon>
        <taxon>Desulfolithobacter</taxon>
    </lineage>
</organism>
<evidence type="ECO:0000313" key="4">
    <source>
        <dbReference type="Proteomes" id="UP001063350"/>
    </source>
</evidence>
<dbReference type="AlphaFoldDB" id="A0A915TZ89"/>
<keyword evidence="4" id="KW-1185">Reference proteome</keyword>
<name>A0A915TZ89_9BACT</name>
<keyword evidence="2" id="KW-1133">Transmembrane helix</keyword>
<dbReference type="RefSeq" id="WP_267928428.1">
    <property type="nucleotide sequence ID" value="NZ_AP024233.1"/>
</dbReference>
<evidence type="ECO:0000256" key="1">
    <source>
        <dbReference type="SAM" id="Coils"/>
    </source>
</evidence>
<dbReference type="EMBL" id="AP024233">
    <property type="protein sequence ID" value="BCO08523.1"/>
    <property type="molecule type" value="Genomic_DNA"/>
</dbReference>
<dbReference type="KEGG" id="ddu:GF1_08990"/>
<protein>
    <recommendedName>
        <fullName evidence="5">DUF2802 domain-containing protein</fullName>
    </recommendedName>
</protein>
<feature type="coiled-coil region" evidence="1">
    <location>
        <begin position="35"/>
        <end position="69"/>
    </location>
</feature>
<keyword evidence="1" id="KW-0175">Coiled coil</keyword>
<keyword evidence="2" id="KW-0812">Transmembrane</keyword>
<reference evidence="3" key="1">
    <citation type="submission" date="2020-12" db="EMBL/GenBank/DDBJ databases">
        <title>Desulfobium dissulfuricans gen. nov., sp. nov., a novel mesophilic, sulfate-reducing bacterium isolated from a deep-sea hydrothermal vent.</title>
        <authorList>
            <person name="Hashimoto Y."/>
            <person name="Tame A."/>
            <person name="Sawayama S."/>
            <person name="Miyazaki J."/>
            <person name="Takai K."/>
            <person name="Nakagawa S."/>
        </authorList>
    </citation>
    <scope>NUCLEOTIDE SEQUENCE</scope>
    <source>
        <strain evidence="3">GF1</strain>
    </source>
</reference>
<evidence type="ECO:0000313" key="3">
    <source>
        <dbReference type="EMBL" id="BCO08523.1"/>
    </source>
</evidence>
<accession>A0A915TZ89</accession>
<evidence type="ECO:0008006" key="5">
    <source>
        <dbReference type="Google" id="ProtNLM"/>
    </source>
</evidence>
<proteinExistence type="predicted"/>
<evidence type="ECO:0000256" key="2">
    <source>
        <dbReference type="SAM" id="Phobius"/>
    </source>
</evidence>
<dbReference type="Proteomes" id="UP001063350">
    <property type="component" value="Chromosome"/>
</dbReference>